<name>A0A0A1UDA6_ENTIV</name>
<proteinExistence type="predicted"/>
<gene>
    <name evidence="2" type="ORF">EIN_131830</name>
</gene>
<sequence>VLFVHFTKKGSRLNRLWQSPRRCFVLDDNINPDIKEIVNVALQIADERVLICRSGVLLLQQEGTNFDEFCNRCSLFLEFNDSTSNSILCDNIKTFTQAIQNHDFNQMIQCTYIALHSIIGPAYHMMIAFVQIHTVLGKIILLTYREQHTKSYWMTVQRVDRYFQRFIGWVQLHGVLEGKQYEKSFSDIITNINTQISKRRLHSHDLKNFVKQFGLILHELFIKITFTLDDLLGMNERNQLVTGMKKLFPLILESDQFVNYMHENNLAHMVNPLEPFNACHTLLQSSPNEMDGKTLKLVKNHLKKLSESLSCIFRSFNVPSLSVNTCVDNTIKSLQDENITESYHNFTEFRRYMRLYPRMSLLVNTFYAIFDDTVTTHVQLTTLFNSLNSIQISLAKPLTPTNFVKKRERSRSDPLTPPISPKLQKSGTSMENDTNSFSFTNTIDKLEEFKDSFNALCYSHLNFCGYFVQTILNAVNMIRGLDDTRDTSVDKFSEVLGKIFTLGENIAWVSSPSKLCLVKYFGYTGAQFKALISQIKEYLQTVFKDLPDVVPKTLIHAVKEFALKTIQQLLFAFSFNLDVVGYLHNKIIKTQNYASGDAHITIHPTAVKVILETVGEKIGKAVYDILMYSPNSKIEIPVRYVLNVQKTMIDTGKGKLHKMVTNISSGLMTDQIALKSIVNKVHILVAIFVQCSPTEENLEMIQNYYHSAFKQMKGCQLVDERRGEKVRSIVQLVYSHISKNPNVMSDVKNETLEILSLAIWLCYFWKGYQNVIESNVAFQIVLTKLRFLFDVLTEAEFIKENREKVLKVLKVISLKLALMKDHPMTKKDFVLVSRDLVEVLCPLFTCIIVKQTTLLSNTDESLVVLQEIATNTDMERAFQLSVTFMSKLLLHIAMFVSEFRQENDQIIKFCEERVTNCLISSTILTNFVQTLSNTDNHTHRSHKVMSIINRIIENSVMMHKFRVLRKKRNITAFPMTFKPLTLPKPKNNFKVSPFFNELINALNKGNAKALFDAIKNFVEANPYASITFEELVQYEDDSTKIDKCIKRVELMSLFNRIICWVLMISHNFVNSDDVPLICLEFDSFMDCSETVAHSK</sequence>
<dbReference type="Proteomes" id="UP000014680">
    <property type="component" value="Unassembled WGS sequence"/>
</dbReference>
<dbReference type="GeneID" id="14893321"/>
<dbReference type="OrthoDB" id="27087at2759"/>
<reference evidence="2 3" key="1">
    <citation type="submission" date="2012-10" db="EMBL/GenBank/DDBJ databases">
        <authorList>
            <person name="Zafar N."/>
            <person name="Inman J."/>
            <person name="Hall N."/>
            <person name="Lorenzi H."/>
            <person name="Caler E."/>
        </authorList>
    </citation>
    <scope>NUCLEOTIDE SEQUENCE [LARGE SCALE GENOMIC DNA]</scope>
    <source>
        <strain evidence="2 3">IP1</strain>
    </source>
</reference>
<dbReference type="KEGG" id="eiv:EIN_131830"/>
<dbReference type="AlphaFoldDB" id="A0A0A1UDA6"/>
<dbReference type="EMBL" id="KB206244">
    <property type="protein sequence ID" value="ELP94334.1"/>
    <property type="molecule type" value="Genomic_DNA"/>
</dbReference>
<dbReference type="RefSeq" id="XP_004261105.1">
    <property type="nucleotide sequence ID" value="XM_004261057.1"/>
</dbReference>
<feature type="region of interest" description="Disordered" evidence="1">
    <location>
        <begin position="405"/>
        <end position="433"/>
    </location>
</feature>
<evidence type="ECO:0000256" key="1">
    <source>
        <dbReference type="SAM" id="MobiDB-lite"/>
    </source>
</evidence>
<organism evidence="2 3">
    <name type="scientific">Entamoeba invadens IP1</name>
    <dbReference type="NCBI Taxonomy" id="370355"/>
    <lineage>
        <taxon>Eukaryota</taxon>
        <taxon>Amoebozoa</taxon>
        <taxon>Evosea</taxon>
        <taxon>Archamoebae</taxon>
        <taxon>Mastigamoebida</taxon>
        <taxon>Entamoebidae</taxon>
        <taxon>Entamoeba</taxon>
    </lineage>
</organism>
<feature type="compositionally biased region" description="Polar residues" evidence="1">
    <location>
        <begin position="423"/>
        <end position="433"/>
    </location>
</feature>
<evidence type="ECO:0000313" key="3">
    <source>
        <dbReference type="Proteomes" id="UP000014680"/>
    </source>
</evidence>
<feature type="non-terminal residue" evidence="2">
    <location>
        <position position="1"/>
    </location>
</feature>
<evidence type="ECO:0000313" key="2">
    <source>
        <dbReference type="EMBL" id="ELP94334.1"/>
    </source>
</evidence>
<keyword evidence="3" id="KW-1185">Reference proteome</keyword>
<protein>
    <submittedName>
        <fullName evidence="2">Uncharacterized protein</fullName>
    </submittedName>
</protein>
<dbReference type="VEuPathDB" id="AmoebaDB:EIN_131830"/>
<accession>A0A0A1UDA6</accession>